<dbReference type="Proteomes" id="UP000684084">
    <property type="component" value="Unassembled WGS sequence"/>
</dbReference>
<dbReference type="InterPro" id="IPR050863">
    <property type="entry name" value="CenT-Element_Derived"/>
</dbReference>
<feature type="domain" description="DDE-1" evidence="2">
    <location>
        <begin position="5"/>
        <end position="76"/>
    </location>
</feature>
<proteinExistence type="predicted"/>
<dbReference type="PANTHER" id="PTHR19303">
    <property type="entry name" value="TRANSPOSON"/>
    <property type="match status" value="1"/>
</dbReference>
<sequence>MSPRTDKLKPWVIGNLKRPRPLSKVNLERLPVYYRGNPKAWMNSSVFEKVLCEMDRRFKIQDKKILLLIDNALSHFDSHYLPALEIKQNDDDDASNENQTFRGCDGHVGGSRGRSGHSGDSYHDESGGYQPDISRIQLTHVEVVFLPSNTTSHLQLLDAGIIASFKNYFKRKFCRHMLDLFEEGKDINSKKINIKEAIDYVAKSWDCVTEETVWNCWGKTGILPSLSDEDRDDASRIQQEMMDSETADVNQMIKELDMNDPSAALLANELNNFFQELEEIQTEDILSDADIIRLVQEDARDEDESSDSEDDTLVSPGDTSKSLEIWISFYEQQDDNEFHAEDLKLFKRYFKIIKRLEQQFRKQASIMDYFFSI</sequence>
<feature type="domain" description="DDE-1" evidence="2">
    <location>
        <begin position="135"/>
        <end position="217"/>
    </location>
</feature>
<feature type="region of interest" description="Disordered" evidence="1">
    <location>
        <begin position="298"/>
        <end position="317"/>
    </location>
</feature>
<evidence type="ECO:0000313" key="3">
    <source>
        <dbReference type="EMBL" id="CAB5376353.1"/>
    </source>
</evidence>
<dbReference type="GO" id="GO:0003677">
    <property type="term" value="F:DNA binding"/>
    <property type="evidence" value="ECO:0007669"/>
    <property type="project" value="TreeGrafter"/>
</dbReference>
<dbReference type="Pfam" id="PF03184">
    <property type="entry name" value="DDE_1"/>
    <property type="match status" value="2"/>
</dbReference>
<dbReference type="AlphaFoldDB" id="A0A915ZJ04"/>
<feature type="region of interest" description="Disordered" evidence="1">
    <location>
        <begin position="91"/>
        <end position="126"/>
    </location>
</feature>
<dbReference type="InterPro" id="IPR004875">
    <property type="entry name" value="DDE_SF_endonuclease_dom"/>
</dbReference>
<name>A0A915ZJ04_9GLOM</name>
<protein>
    <recommendedName>
        <fullName evidence="2">DDE-1 domain-containing protein</fullName>
    </recommendedName>
</protein>
<comment type="caution">
    <text evidence="3">The sequence shown here is derived from an EMBL/GenBank/DDBJ whole genome shotgun (WGS) entry which is preliminary data.</text>
</comment>
<organism evidence="3 4">
    <name type="scientific">Rhizophagus irregularis</name>
    <dbReference type="NCBI Taxonomy" id="588596"/>
    <lineage>
        <taxon>Eukaryota</taxon>
        <taxon>Fungi</taxon>
        <taxon>Fungi incertae sedis</taxon>
        <taxon>Mucoromycota</taxon>
        <taxon>Glomeromycotina</taxon>
        <taxon>Glomeromycetes</taxon>
        <taxon>Glomerales</taxon>
        <taxon>Glomeraceae</taxon>
        <taxon>Rhizophagus</taxon>
    </lineage>
</organism>
<evidence type="ECO:0000256" key="1">
    <source>
        <dbReference type="SAM" id="MobiDB-lite"/>
    </source>
</evidence>
<feature type="compositionally biased region" description="Acidic residues" evidence="1">
    <location>
        <begin position="299"/>
        <end position="312"/>
    </location>
</feature>
<dbReference type="EMBL" id="CAGKOT010000036">
    <property type="protein sequence ID" value="CAB5376353.1"/>
    <property type="molecule type" value="Genomic_DNA"/>
</dbReference>
<gene>
    <name evidence="3" type="ORF">CHRIB12_LOCUS15251</name>
</gene>
<accession>A0A915ZJ04</accession>
<evidence type="ECO:0000259" key="2">
    <source>
        <dbReference type="Pfam" id="PF03184"/>
    </source>
</evidence>
<evidence type="ECO:0000313" key="4">
    <source>
        <dbReference type="Proteomes" id="UP000684084"/>
    </source>
</evidence>
<dbReference type="GO" id="GO:0005634">
    <property type="term" value="C:nucleus"/>
    <property type="evidence" value="ECO:0007669"/>
    <property type="project" value="TreeGrafter"/>
</dbReference>
<dbReference type="VEuPathDB" id="FungiDB:RhiirFUN_011676"/>
<dbReference type="PANTHER" id="PTHR19303:SF73">
    <property type="entry name" value="PROTEIN PDC2"/>
    <property type="match status" value="1"/>
</dbReference>
<reference evidence="3" key="1">
    <citation type="submission" date="2020-05" db="EMBL/GenBank/DDBJ databases">
        <authorList>
            <person name="Rincon C."/>
            <person name="Sanders R I."/>
            <person name="Robbins C."/>
            <person name="Chaturvedi A."/>
        </authorList>
    </citation>
    <scope>NUCLEOTIDE SEQUENCE</scope>
    <source>
        <strain evidence="3">CHB12</strain>
    </source>
</reference>
<dbReference type="OrthoDB" id="162969at2759"/>